<feature type="region of interest" description="Disordered" evidence="1">
    <location>
        <begin position="242"/>
        <end position="262"/>
    </location>
</feature>
<sequence length="276" mass="30889">MSNLFDRLPLDVIDYVIRPFVGNDYFARIGMNFLLPPVDRQGSPLKRDAAKQLELSLASARLKPLLAEAAAGTAPTKAVAIGATFDFMAANPLILQHNRAFRDVVFIQATTFANPDCPQYALLEAVVAATLVAKAQRLLDLVTNLQGPFEQISTSCSDQKWSAVSGGAAPVIVDNSLLLAEAEAATALARRSTPHWRCISRRMRYRRGRWDSDDDDDDVDDDWEYGYFNDADRWVCIERESAWTPRSDEPEEQPRVSRRGTVMEADGWEKVVGRRR</sequence>
<reference evidence="2" key="1">
    <citation type="journal article" date="2020" name="Nature">
        <title>Giant virus diversity and host interactions through global metagenomics.</title>
        <authorList>
            <person name="Schulz F."/>
            <person name="Roux S."/>
            <person name="Paez-Espino D."/>
            <person name="Jungbluth S."/>
            <person name="Walsh D.A."/>
            <person name="Denef V.J."/>
            <person name="McMahon K.D."/>
            <person name="Konstantinidis K.T."/>
            <person name="Eloe-Fadrosh E.A."/>
            <person name="Kyrpides N.C."/>
            <person name="Woyke T."/>
        </authorList>
    </citation>
    <scope>NUCLEOTIDE SEQUENCE</scope>
    <source>
        <strain evidence="2">GVMAG-M-3300023174-57</strain>
    </source>
</reference>
<accession>A0A6C0DRY6</accession>
<dbReference type="EMBL" id="MN739664">
    <property type="protein sequence ID" value="QHT19251.1"/>
    <property type="molecule type" value="Genomic_DNA"/>
</dbReference>
<evidence type="ECO:0000256" key="1">
    <source>
        <dbReference type="SAM" id="MobiDB-lite"/>
    </source>
</evidence>
<evidence type="ECO:0000313" key="2">
    <source>
        <dbReference type="EMBL" id="QHT19251.1"/>
    </source>
</evidence>
<proteinExistence type="predicted"/>
<dbReference type="AlphaFoldDB" id="A0A6C0DRY6"/>
<organism evidence="2">
    <name type="scientific">viral metagenome</name>
    <dbReference type="NCBI Taxonomy" id="1070528"/>
    <lineage>
        <taxon>unclassified sequences</taxon>
        <taxon>metagenomes</taxon>
        <taxon>organismal metagenomes</taxon>
    </lineage>
</organism>
<feature type="compositionally biased region" description="Basic and acidic residues" evidence="1">
    <location>
        <begin position="242"/>
        <end position="255"/>
    </location>
</feature>
<name>A0A6C0DRY6_9ZZZZ</name>
<protein>
    <submittedName>
        <fullName evidence="2">Uncharacterized protein</fullName>
    </submittedName>
</protein>